<dbReference type="Gene3D" id="3.40.50.300">
    <property type="entry name" value="P-loop containing nucleotide triphosphate hydrolases"/>
    <property type="match status" value="1"/>
</dbReference>
<proteinExistence type="predicted"/>
<feature type="compositionally biased region" description="Basic and acidic residues" evidence="1">
    <location>
        <begin position="268"/>
        <end position="277"/>
    </location>
</feature>
<feature type="compositionally biased region" description="Low complexity" evidence="1">
    <location>
        <begin position="247"/>
        <end position="267"/>
    </location>
</feature>
<keyword evidence="3" id="KW-1185">Reference proteome</keyword>
<dbReference type="SUPFAM" id="SSF52540">
    <property type="entry name" value="P-loop containing nucleoside triphosphate hydrolases"/>
    <property type="match status" value="1"/>
</dbReference>
<dbReference type="EMBL" id="JBHRXV010000004">
    <property type="protein sequence ID" value="MFC3712024.1"/>
    <property type="molecule type" value="Genomic_DNA"/>
</dbReference>
<dbReference type="Proteomes" id="UP001595615">
    <property type="component" value="Unassembled WGS sequence"/>
</dbReference>
<organism evidence="2 3">
    <name type="scientific">Sphingoaurantiacus capsulatus</name>
    <dbReference type="NCBI Taxonomy" id="1771310"/>
    <lineage>
        <taxon>Bacteria</taxon>
        <taxon>Pseudomonadati</taxon>
        <taxon>Pseudomonadota</taxon>
        <taxon>Alphaproteobacteria</taxon>
        <taxon>Sphingomonadales</taxon>
        <taxon>Sphingosinicellaceae</taxon>
        <taxon>Sphingoaurantiacus</taxon>
    </lineage>
</organism>
<protein>
    <submittedName>
        <fullName evidence="2">ImuA family protein</fullName>
    </submittedName>
</protein>
<gene>
    <name evidence="2" type="ORF">ACFOMD_05550</name>
</gene>
<evidence type="ECO:0000256" key="1">
    <source>
        <dbReference type="SAM" id="MobiDB-lite"/>
    </source>
</evidence>
<reference evidence="3" key="1">
    <citation type="journal article" date="2019" name="Int. J. Syst. Evol. Microbiol.">
        <title>The Global Catalogue of Microorganisms (GCM) 10K type strain sequencing project: providing services to taxonomists for standard genome sequencing and annotation.</title>
        <authorList>
            <consortium name="The Broad Institute Genomics Platform"/>
            <consortium name="The Broad Institute Genome Sequencing Center for Infectious Disease"/>
            <person name="Wu L."/>
            <person name="Ma J."/>
        </authorList>
    </citation>
    <scope>NUCLEOTIDE SEQUENCE [LARGE SCALE GENOMIC DNA]</scope>
    <source>
        <strain evidence="3">KCTC 42644</strain>
    </source>
</reference>
<evidence type="ECO:0000313" key="2">
    <source>
        <dbReference type="EMBL" id="MFC3712024.1"/>
    </source>
</evidence>
<dbReference type="RefSeq" id="WP_380858111.1">
    <property type="nucleotide sequence ID" value="NZ_JBHRXV010000004.1"/>
</dbReference>
<evidence type="ECO:0000313" key="3">
    <source>
        <dbReference type="Proteomes" id="UP001595615"/>
    </source>
</evidence>
<sequence length="277" mass="28934">MTMSRVATEPTSLSDLRQVVARIEGHPRLLAAEEAAGEAAWRLGVAEVDLALGGRLARTLHALRAAEIGDVPAAQGFALAMASQSASRGGLLWVSTARHAHEWGHPYAPGLVRYGCDPAQLLVVEAKKASEGGWALEEALKCGAFGLLIGTGLALDFTASRRLALAAAERATPCLLVDGPGQDLPSAASTIWRVAARLSGGDIYDVEAPGLPRWRVELARSRGSAPAGPWELDWDEQTHRFALAAAPADRAAAPETGPRAPAVAGAVRAERGRAARA</sequence>
<comment type="caution">
    <text evidence="2">The sequence shown here is derived from an EMBL/GenBank/DDBJ whole genome shotgun (WGS) entry which is preliminary data.</text>
</comment>
<feature type="region of interest" description="Disordered" evidence="1">
    <location>
        <begin position="247"/>
        <end position="277"/>
    </location>
</feature>
<name>A0ABV7X7A1_9SPHN</name>
<dbReference type="InterPro" id="IPR027417">
    <property type="entry name" value="P-loop_NTPase"/>
</dbReference>
<accession>A0ABV7X7A1</accession>